<evidence type="ECO:0000313" key="1">
    <source>
        <dbReference type="EMBL" id="KIK30829.1"/>
    </source>
</evidence>
<proteinExistence type="predicted"/>
<name>A0A0C9ZXN1_9AGAM</name>
<dbReference type="AlphaFoldDB" id="A0A0C9ZXN1"/>
<evidence type="ECO:0000313" key="2">
    <source>
        <dbReference type="Proteomes" id="UP000054018"/>
    </source>
</evidence>
<dbReference type="EMBL" id="KN833686">
    <property type="protein sequence ID" value="KIK30829.1"/>
    <property type="molecule type" value="Genomic_DNA"/>
</dbReference>
<dbReference type="HOGENOM" id="CLU_912510_0_0_1"/>
<accession>A0A0C9ZXN1</accession>
<dbReference type="STRING" id="765257.A0A0C9ZXN1"/>
<reference evidence="1 2" key="1">
    <citation type="submission" date="2014-04" db="EMBL/GenBank/DDBJ databases">
        <authorList>
            <consortium name="DOE Joint Genome Institute"/>
            <person name="Kuo A."/>
            <person name="Kohler A."/>
            <person name="Costa M.D."/>
            <person name="Nagy L.G."/>
            <person name="Floudas D."/>
            <person name="Copeland A."/>
            <person name="Barry K.W."/>
            <person name="Cichocki N."/>
            <person name="Veneault-Fourrey C."/>
            <person name="LaButti K."/>
            <person name="Lindquist E.A."/>
            <person name="Lipzen A."/>
            <person name="Lundell T."/>
            <person name="Morin E."/>
            <person name="Murat C."/>
            <person name="Sun H."/>
            <person name="Tunlid A."/>
            <person name="Henrissat B."/>
            <person name="Grigoriev I.V."/>
            <person name="Hibbett D.S."/>
            <person name="Martin F."/>
            <person name="Nordberg H.P."/>
            <person name="Cantor M.N."/>
            <person name="Hua S.X."/>
        </authorList>
    </citation>
    <scope>NUCLEOTIDE SEQUENCE [LARGE SCALE GENOMIC DNA]</scope>
    <source>
        <strain evidence="1 2">441</strain>
    </source>
</reference>
<sequence>MSVNLPSRYPWLYIYTWEYPHVTPYPVASANIISPRACHGKPTLGGVPIIVRLSPTYPTLAIYPPSYPWNLGSIYPPTGTVGLHGLHVEKLPGHLDYYPEPASLNSPERGIRETDGGRDPRITCPSQHRSHPHSDVYSTLSAVADGGSFAFISGTCSDTRATRLVLMETTQRKRKTHAELHAAVSRSLEKQKLPKRNSKSHRELHEEVFKDRVVWSPSGKQALRIYSRGWRVVMLVHDRQRLLPRRARGGTLWPPLLRPQSFHRFICLAFSVLGPLRHQYSSYLNHRPLAVYCIRRLRGPGGPKL</sequence>
<dbReference type="Proteomes" id="UP000054018">
    <property type="component" value="Unassembled WGS sequence"/>
</dbReference>
<dbReference type="OrthoDB" id="3269353at2759"/>
<gene>
    <name evidence="1" type="ORF">PISMIDRAFT_312612</name>
</gene>
<organism evidence="1 2">
    <name type="scientific">Pisolithus microcarpus 441</name>
    <dbReference type="NCBI Taxonomy" id="765257"/>
    <lineage>
        <taxon>Eukaryota</taxon>
        <taxon>Fungi</taxon>
        <taxon>Dikarya</taxon>
        <taxon>Basidiomycota</taxon>
        <taxon>Agaricomycotina</taxon>
        <taxon>Agaricomycetes</taxon>
        <taxon>Agaricomycetidae</taxon>
        <taxon>Boletales</taxon>
        <taxon>Sclerodermatineae</taxon>
        <taxon>Pisolithaceae</taxon>
        <taxon>Pisolithus</taxon>
    </lineage>
</organism>
<protein>
    <submittedName>
        <fullName evidence="1">Uncharacterized protein</fullName>
    </submittedName>
</protein>
<reference evidence="2" key="2">
    <citation type="submission" date="2015-01" db="EMBL/GenBank/DDBJ databases">
        <title>Evolutionary Origins and Diversification of the Mycorrhizal Mutualists.</title>
        <authorList>
            <consortium name="DOE Joint Genome Institute"/>
            <consortium name="Mycorrhizal Genomics Consortium"/>
            <person name="Kohler A."/>
            <person name="Kuo A."/>
            <person name="Nagy L.G."/>
            <person name="Floudas D."/>
            <person name="Copeland A."/>
            <person name="Barry K.W."/>
            <person name="Cichocki N."/>
            <person name="Veneault-Fourrey C."/>
            <person name="LaButti K."/>
            <person name="Lindquist E.A."/>
            <person name="Lipzen A."/>
            <person name="Lundell T."/>
            <person name="Morin E."/>
            <person name="Murat C."/>
            <person name="Riley R."/>
            <person name="Ohm R."/>
            <person name="Sun H."/>
            <person name="Tunlid A."/>
            <person name="Henrissat B."/>
            <person name="Grigoriev I.V."/>
            <person name="Hibbett D.S."/>
            <person name="Martin F."/>
        </authorList>
    </citation>
    <scope>NUCLEOTIDE SEQUENCE [LARGE SCALE GENOMIC DNA]</scope>
    <source>
        <strain evidence="2">441</strain>
    </source>
</reference>
<keyword evidence="2" id="KW-1185">Reference proteome</keyword>